<dbReference type="KEGG" id="acou:A5CBH24_18640"/>
<organism evidence="1 2">
    <name type="scientific">Alistipes communis</name>
    <dbReference type="NCBI Taxonomy" id="2585118"/>
    <lineage>
        <taxon>Bacteria</taxon>
        <taxon>Pseudomonadati</taxon>
        <taxon>Bacteroidota</taxon>
        <taxon>Bacteroidia</taxon>
        <taxon>Bacteroidales</taxon>
        <taxon>Rikenellaceae</taxon>
        <taxon>Alistipes</taxon>
    </lineage>
</organism>
<protein>
    <submittedName>
        <fullName evidence="1">Uncharacterized protein</fullName>
    </submittedName>
</protein>
<accession>A0A4Y1WU57</accession>
<dbReference type="EMBL" id="AP019735">
    <property type="protein sequence ID" value="BBL04551.1"/>
    <property type="molecule type" value="Genomic_DNA"/>
</dbReference>
<dbReference type="RefSeq" id="WP_141412974.1">
    <property type="nucleotide sequence ID" value="NZ_AP019735.1"/>
</dbReference>
<dbReference type="Pfam" id="PF10758">
    <property type="entry name" value="DUF2586"/>
    <property type="match status" value="1"/>
</dbReference>
<sequence length="399" mass="42835">MLPRVRINYANGTLGQVAAMADGCLGMMALGAKEVTGDDKFKLGKAYTLRKLADLEALGVTSENNPNLYRNVKEFYAEAGDGTELWLTGYAESETFANAFDKDNAAGAVALLKASNGKIRGLVAFKTPAEAYELTTTEGLDADVFAALPKAQQLGDWATDTLRAPIFSLVEGYGYAGDPAALKDLTETEYNRAGVVLGDTAASSKNAAMGVVAGRIAASAVQRKISRVRDGALQPLTFYVGAEPAELADLETINDKGYITFRTFVGKAGYFITDDNLATTPEDDYRALTNRRVIDKAYRIAYAQLVEWLNDEVPVSKSGTLVPAWCSTVEADVEQAIETQMTAQGNLGNDPSDSSDTGVECKIDYDQNILATSQVKIGLRVKPNGYAKYIDVELGFKTA</sequence>
<reference evidence="2" key="1">
    <citation type="submission" date="2019-06" db="EMBL/GenBank/DDBJ databases">
        <title>Alistipes onderdonkii subsp. vulgaris subsp. nov., Alistipes dispar sp. nov. and Alistipes communis sp. nov., isolated from human faeces, and creation of Alistipes onderdonkii subsp. onderdonkii subsp. nov.</title>
        <authorList>
            <person name="Sakamoto M."/>
            <person name="Ikeyama N."/>
            <person name="Ogata Y."/>
            <person name="Suda W."/>
            <person name="Iino T."/>
            <person name="Hattori M."/>
            <person name="Ohkuma M."/>
        </authorList>
    </citation>
    <scope>NUCLEOTIDE SEQUENCE [LARGE SCALE GENOMIC DNA]</scope>
    <source>
        <strain evidence="2">5CBH24</strain>
    </source>
</reference>
<gene>
    <name evidence="1" type="ORF">A5CBH24_18640</name>
</gene>
<name>A0A4Y1WU57_9BACT</name>
<dbReference type="AlphaFoldDB" id="A0A4Y1WU57"/>
<dbReference type="InterPro" id="IPR019694">
    <property type="entry name" value="Phage_HP1_Orf23"/>
</dbReference>
<dbReference type="GeneID" id="78342586"/>
<keyword evidence="2" id="KW-1185">Reference proteome</keyword>
<evidence type="ECO:0000313" key="1">
    <source>
        <dbReference type="EMBL" id="BBL04551.1"/>
    </source>
</evidence>
<dbReference type="OrthoDB" id="1318179at2"/>
<evidence type="ECO:0000313" key="2">
    <source>
        <dbReference type="Proteomes" id="UP000318946"/>
    </source>
</evidence>
<proteinExistence type="predicted"/>
<dbReference type="Proteomes" id="UP000318946">
    <property type="component" value="Chromosome"/>
</dbReference>